<name>A0A328BG05_9BACT</name>
<feature type="transmembrane region" description="Helical" evidence="7">
    <location>
        <begin position="175"/>
        <end position="195"/>
    </location>
</feature>
<dbReference type="InterPro" id="IPR050925">
    <property type="entry name" value="Rhomboid_protease_S54"/>
</dbReference>
<evidence type="ECO:0000256" key="3">
    <source>
        <dbReference type="ARBA" id="ARBA00022692"/>
    </source>
</evidence>
<evidence type="ECO:0000313" key="10">
    <source>
        <dbReference type="Proteomes" id="UP000248553"/>
    </source>
</evidence>
<evidence type="ECO:0000259" key="8">
    <source>
        <dbReference type="Pfam" id="PF01694"/>
    </source>
</evidence>
<keyword evidence="6 7" id="KW-0472">Membrane</keyword>
<accession>A0A328BG05</accession>
<keyword evidence="3 7" id="KW-0812">Transmembrane</keyword>
<feature type="transmembrane region" description="Helical" evidence="7">
    <location>
        <begin position="85"/>
        <end position="103"/>
    </location>
</feature>
<reference evidence="10" key="1">
    <citation type="submission" date="2018-05" db="EMBL/GenBank/DDBJ databases">
        <authorList>
            <person name="Nie L."/>
        </authorList>
    </citation>
    <scope>NUCLEOTIDE SEQUENCE [LARGE SCALE GENOMIC DNA]</scope>
    <source>
        <strain evidence="10">NL</strain>
    </source>
</reference>
<feature type="transmembrane region" description="Helical" evidence="7">
    <location>
        <begin position="236"/>
        <end position="254"/>
    </location>
</feature>
<feature type="transmembrane region" description="Helical" evidence="7">
    <location>
        <begin position="202"/>
        <end position="221"/>
    </location>
</feature>
<dbReference type="Proteomes" id="UP000248553">
    <property type="component" value="Unassembled WGS sequence"/>
</dbReference>
<dbReference type="GO" id="GO:0006508">
    <property type="term" value="P:proteolysis"/>
    <property type="evidence" value="ECO:0007669"/>
    <property type="project" value="UniProtKB-KW"/>
</dbReference>
<dbReference type="InterPro" id="IPR022764">
    <property type="entry name" value="Peptidase_S54_rhomboid_dom"/>
</dbReference>
<dbReference type="GO" id="GO:0004252">
    <property type="term" value="F:serine-type endopeptidase activity"/>
    <property type="evidence" value="ECO:0007669"/>
    <property type="project" value="InterPro"/>
</dbReference>
<evidence type="ECO:0000256" key="6">
    <source>
        <dbReference type="ARBA" id="ARBA00023136"/>
    </source>
</evidence>
<evidence type="ECO:0000256" key="1">
    <source>
        <dbReference type="ARBA" id="ARBA00004141"/>
    </source>
</evidence>
<evidence type="ECO:0000256" key="2">
    <source>
        <dbReference type="ARBA" id="ARBA00009045"/>
    </source>
</evidence>
<dbReference type="RefSeq" id="WP_111478727.1">
    <property type="nucleotide sequence ID" value="NZ_QHKM01000004.1"/>
</dbReference>
<comment type="caution">
    <text evidence="9">The sequence shown here is derived from an EMBL/GenBank/DDBJ whole genome shotgun (WGS) entry which is preliminary data.</text>
</comment>
<dbReference type="OrthoDB" id="9807874at2"/>
<dbReference type="PANTHER" id="PTHR43731:SF14">
    <property type="entry name" value="PRESENILIN-ASSOCIATED RHOMBOID-LIKE PROTEIN, MITOCHONDRIAL"/>
    <property type="match status" value="1"/>
</dbReference>
<keyword evidence="9" id="KW-0645">Protease</keyword>
<evidence type="ECO:0000256" key="4">
    <source>
        <dbReference type="ARBA" id="ARBA00022801"/>
    </source>
</evidence>
<dbReference type="PANTHER" id="PTHR43731">
    <property type="entry name" value="RHOMBOID PROTEASE"/>
    <property type="match status" value="1"/>
</dbReference>
<organism evidence="9 10">
    <name type="scientific">Hymenobacter edaphi</name>
    <dbReference type="NCBI Taxonomy" id="2211146"/>
    <lineage>
        <taxon>Bacteria</taxon>
        <taxon>Pseudomonadati</taxon>
        <taxon>Bacteroidota</taxon>
        <taxon>Cytophagia</taxon>
        <taxon>Cytophagales</taxon>
        <taxon>Hymenobacteraceae</taxon>
        <taxon>Hymenobacter</taxon>
    </lineage>
</organism>
<dbReference type="Pfam" id="PF01694">
    <property type="entry name" value="Rhomboid"/>
    <property type="match status" value="2"/>
</dbReference>
<feature type="domain" description="Peptidase S54 rhomboid" evidence="8">
    <location>
        <begin position="49"/>
        <end position="106"/>
    </location>
</feature>
<sequence length="262" mass="29487">MFNVTPMVRNLLLINVALLLLDATGAMSNVARLLALYPWTSPLFLPTQHLTYMFMHAGMGHLLGNMFGLFSFGPMLEMRWGPQRFLAFWLICGVGAGVLYSGIRQYELTQMRADRNAFVERPTAVGYSDFFRDYYPQANGYELVANALRQDPGNTQLVQGAVRTVDEIYDGSNNVPMVGASGALFGILLAFAYLFPNTELMLLFFPFPIKAKYFVALYGLYELYGGIQRAPGDTVAHFAHLGGMLFGFLLLKFWERNSSRFY</sequence>
<evidence type="ECO:0000256" key="7">
    <source>
        <dbReference type="SAM" id="Phobius"/>
    </source>
</evidence>
<keyword evidence="5 7" id="KW-1133">Transmembrane helix</keyword>
<dbReference type="Gene3D" id="1.20.1540.10">
    <property type="entry name" value="Rhomboid-like"/>
    <property type="match status" value="1"/>
</dbReference>
<feature type="domain" description="Peptidase S54 rhomboid" evidence="8">
    <location>
        <begin position="172"/>
        <end position="250"/>
    </location>
</feature>
<proteinExistence type="inferred from homology"/>
<gene>
    <name evidence="9" type="ORF">DLM85_13950</name>
</gene>
<evidence type="ECO:0000313" key="9">
    <source>
        <dbReference type="EMBL" id="RAK65817.1"/>
    </source>
</evidence>
<dbReference type="AlphaFoldDB" id="A0A328BG05"/>
<keyword evidence="10" id="KW-1185">Reference proteome</keyword>
<keyword evidence="4" id="KW-0378">Hydrolase</keyword>
<dbReference type="SUPFAM" id="SSF144091">
    <property type="entry name" value="Rhomboid-like"/>
    <property type="match status" value="1"/>
</dbReference>
<comment type="similarity">
    <text evidence="2">Belongs to the peptidase S54 family.</text>
</comment>
<comment type="subcellular location">
    <subcellularLocation>
        <location evidence="1">Membrane</location>
        <topology evidence="1">Multi-pass membrane protein</topology>
    </subcellularLocation>
</comment>
<dbReference type="InterPro" id="IPR035952">
    <property type="entry name" value="Rhomboid-like_sf"/>
</dbReference>
<dbReference type="GO" id="GO:0016020">
    <property type="term" value="C:membrane"/>
    <property type="evidence" value="ECO:0007669"/>
    <property type="project" value="UniProtKB-SubCell"/>
</dbReference>
<protein>
    <submittedName>
        <fullName evidence="9">Rhomboid family intramembrane serine protease</fullName>
    </submittedName>
</protein>
<evidence type="ECO:0000256" key="5">
    <source>
        <dbReference type="ARBA" id="ARBA00022989"/>
    </source>
</evidence>
<dbReference type="EMBL" id="QHKM01000004">
    <property type="protein sequence ID" value="RAK65817.1"/>
    <property type="molecule type" value="Genomic_DNA"/>
</dbReference>
<feature type="transmembrane region" description="Helical" evidence="7">
    <location>
        <begin position="52"/>
        <end position="73"/>
    </location>
</feature>